<reference evidence="20" key="1">
    <citation type="submission" date="2020-01" db="EMBL/GenBank/DDBJ databases">
        <title>Draft genome sequence of the Termite Coptotermes fromosanus.</title>
        <authorList>
            <person name="Itakura S."/>
            <person name="Yosikawa Y."/>
            <person name="Umezawa K."/>
        </authorList>
    </citation>
    <scope>NUCLEOTIDE SEQUENCE [LARGE SCALE GENOMIC DNA]</scope>
</reference>
<feature type="region of interest" description="Disordered" evidence="17">
    <location>
        <begin position="204"/>
        <end position="272"/>
    </location>
</feature>
<protein>
    <recommendedName>
        <fullName evidence="11 16">Peroxisomal membrane protein PEX14</fullName>
    </recommendedName>
    <alternativeName>
        <fullName evidence="16">Peroxin-14</fullName>
    </alternativeName>
</protein>
<evidence type="ECO:0000256" key="11">
    <source>
        <dbReference type="ARBA" id="ARBA00029502"/>
    </source>
</evidence>
<keyword evidence="20" id="KW-1185">Reference proteome</keyword>
<evidence type="ECO:0000256" key="16">
    <source>
        <dbReference type="RuleBase" id="RU367032"/>
    </source>
</evidence>
<evidence type="ECO:0000256" key="17">
    <source>
        <dbReference type="SAM" id="MobiDB-lite"/>
    </source>
</evidence>
<evidence type="ECO:0000256" key="6">
    <source>
        <dbReference type="ARBA" id="ARBA00022989"/>
    </source>
</evidence>
<dbReference type="Pfam" id="PF04695">
    <property type="entry name" value="Pex14_N"/>
    <property type="match status" value="1"/>
</dbReference>
<proteinExistence type="inferred from homology"/>
<accession>A0A6L2PNX6</accession>
<evidence type="ECO:0000256" key="3">
    <source>
        <dbReference type="ARBA" id="ARBA00022553"/>
    </source>
</evidence>
<keyword evidence="8" id="KW-0811">Translocation</keyword>
<evidence type="ECO:0000256" key="5">
    <source>
        <dbReference type="ARBA" id="ARBA00022927"/>
    </source>
</evidence>
<evidence type="ECO:0000256" key="4">
    <source>
        <dbReference type="ARBA" id="ARBA00022692"/>
    </source>
</evidence>
<keyword evidence="7" id="KW-0007">Acetylation</keyword>
<feature type="domain" description="Peroxisome membrane anchor protein Pex14p N-terminal" evidence="18">
    <location>
        <begin position="19"/>
        <end position="60"/>
    </location>
</feature>
<keyword evidence="10 16" id="KW-0576">Peroxisome</keyword>
<keyword evidence="2 16" id="KW-0813">Transport</keyword>
<evidence type="ECO:0000256" key="9">
    <source>
        <dbReference type="ARBA" id="ARBA00023136"/>
    </source>
</evidence>
<dbReference type="Gene3D" id="1.10.10.10">
    <property type="entry name" value="Winged helix-like DNA-binding domain superfamily/Winged helix DNA-binding domain"/>
    <property type="match status" value="1"/>
</dbReference>
<dbReference type="Proteomes" id="UP000502823">
    <property type="component" value="Unassembled WGS sequence"/>
</dbReference>
<evidence type="ECO:0000256" key="15">
    <source>
        <dbReference type="ARBA" id="ARBA00065694"/>
    </source>
</evidence>
<evidence type="ECO:0000256" key="13">
    <source>
        <dbReference type="ARBA" id="ARBA00046271"/>
    </source>
</evidence>
<dbReference type="FunCoup" id="A0A6L2PNX6">
    <property type="interactions" value="561"/>
</dbReference>
<dbReference type="AlphaFoldDB" id="A0A6L2PNX6"/>
<comment type="similarity">
    <text evidence="1 16">Belongs to the peroxin-14 family.</text>
</comment>
<evidence type="ECO:0000256" key="14">
    <source>
        <dbReference type="ARBA" id="ARBA00055057"/>
    </source>
</evidence>
<dbReference type="OrthoDB" id="441517at2759"/>
<dbReference type="InterPro" id="IPR006785">
    <property type="entry name" value="Pex14_N"/>
</dbReference>
<organism evidence="19 20">
    <name type="scientific">Coptotermes formosanus</name>
    <name type="common">Formosan subterranean termite</name>
    <dbReference type="NCBI Taxonomy" id="36987"/>
    <lineage>
        <taxon>Eukaryota</taxon>
        <taxon>Metazoa</taxon>
        <taxon>Ecdysozoa</taxon>
        <taxon>Arthropoda</taxon>
        <taxon>Hexapoda</taxon>
        <taxon>Insecta</taxon>
        <taxon>Pterygota</taxon>
        <taxon>Neoptera</taxon>
        <taxon>Polyneoptera</taxon>
        <taxon>Dictyoptera</taxon>
        <taxon>Blattodea</taxon>
        <taxon>Blattoidea</taxon>
        <taxon>Termitoidae</taxon>
        <taxon>Rhinotermitidae</taxon>
        <taxon>Coptotermes</taxon>
    </lineage>
</organism>
<dbReference type="PANTHER" id="PTHR23058">
    <property type="entry name" value="PEROXISOMAL MEMBRANE PROTEIN PEX14"/>
    <property type="match status" value="1"/>
</dbReference>
<evidence type="ECO:0000256" key="8">
    <source>
        <dbReference type="ARBA" id="ARBA00023010"/>
    </source>
</evidence>
<sequence>MAADNYSSAIAEKQTSKPREDLVSTAIKFLQNPNVQKSSLANRQAFLKKKGLTDEEVQIACERAGALGSPGNNEQLQAMLQHTVGPLTSPQTCTLPPPSRWSQFRDIINTIAVIGGITYGLYLLYKKYIEPVLFGIKEKQRSLEDLIAEMNEGIKKVHTDLERIGDQLRQQPEQNSSTSKQIQELKSEIATVKGLLLSRHQFPAASPSNPVVPPSIPAWQLSSSPQVTDGDEGEQGQKGEGDIEVCTSGSGSSENEVVINTGSDSSLEMIRE</sequence>
<evidence type="ECO:0000256" key="2">
    <source>
        <dbReference type="ARBA" id="ARBA00022448"/>
    </source>
</evidence>
<comment type="function">
    <text evidence="14">Component of the PEX13-PEX14 docking complex, a translocon channel that specifically mediates the import of peroxisomal cargo proteins bound to PEX5 receptor. The PEX13-PEX14 docking complex forms a large import pore which can be opened to a diameter of about 9 nm. Mechanistically, PEX5 receptor along with cargo proteins associates with the PEX14 subunit of the PEX13-PEX14 docking complex in the cytosol, leading to the insertion of the receptor into the organelle membrane with the concomitant translocation of the cargo into the peroxisome matrix. Plays a key role for peroxisome movement through a direct interaction with tubulin.</text>
</comment>
<evidence type="ECO:0000313" key="19">
    <source>
        <dbReference type="EMBL" id="GFG34004.1"/>
    </source>
</evidence>
<keyword evidence="5 16" id="KW-0653">Protein transport</keyword>
<evidence type="ECO:0000256" key="10">
    <source>
        <dbReference type="ARBA" id="ARBA00023140"/>
    </source>
</evidence>
<dbReference type="GO" id="GO:0005102">
    <property type="term" value="F:signaling receptor binding"/>
    <property type="evidence" value="ECO:0007669"/>
    <property type="project" value="TreeGrafter"/>
</dbReference>
<dbReference type="GO" id="GO:0016560">
    <property type="term" value="P:protein import into peroxisome matrix, docking"/>
    <property type="evidence" value="ECO:0007669"/>
    <property type="project" value="UniProtKB-UniRule"/>
</dbReference>
<dbReference type="GO" id="GO:0005778">
    <property type="term" value="C:peroxisomal membrane"/>
    <property type="evidence" value="ECO:0007669"/>
    <property type="project" value="UniProtKB-SubCell"/>
</dbReference>
<dbReference type="InterPro" id="IPR036388">
    <property type="entry name" value="WH-like_DNA-bd_sf"/>
</dbReference>
<name>A0A6L2PNX6_COPFO</name>
<keyword evidence="4" id="KW-0812">Transmembrane</keyword>
<keyword evidence="3" id="KW-0597">Phosphoprotein</keyword>
<dbReference type="GO" id="GO:0012505">
    <property type="term" value="C:endomembrane system"/>
    <property type="evidence" value="ECO:0007669"/>
    <property type="project" value="UniProtKB-SubCell"/>
</dbReference>
<dbReference type="EMBL" id="BLKM01011693">
    <property type="protein sequence ID" value="GFG34004.1"/>
    <property type="molecule type" value="Genomic_DNA"/>
</dbReference>
<evidence type="ECO:0000256" key="12">
    <source>
        <dbReference type="ARBA" id="ARBA00037847"/>
    </source>
</evidence>
<comment type="subcellular location">
    <subcellularLocation>
        <location evidence="12">Endomembrane system</location>
        <topology evidence="12">Single-pass membrane protein</topology>
    </subcellularLocation>
    <subcellularLocation>
        <location evidence="13 16">Peroxisome membrane</location>
    </subcellularLocation>
</comment>
<dbReference type="GO" id="GO:1990429">
    <property type="term" value="C:peroxisomal importomer complex"/>
    <property type="evidence" value="ECO:0007669"/>
    <property type="project" value="TreeGrafter"/>
</dbReference>
<feature type="compositionally biased region" description="Polar residues" evidence="17">
    <location>
        <begin position="247"/>
        <end position="266"/>
    </location>
</feature>
<dbReference type="InterPro" id="IPR025655">
    <property type="entry name" value="PEX14"/>
</dbReference>
<comment type="caution">
    <text evidence="19">The sequence shown here is derived from an EMBL/GenBank/DDBJ whole genome shotgun (WGS) entry which is preliminary data.</text>
</comment>
<evidence type="ECO:0000256" key="7">
    <source>
        <dbReference type="ARBA" id="ARBA00022990"/>
    </source>
</evidence>
<evidence type="ECO:0000313" key="20">
    <source>
        <dbReference type="Proteomes" id="UP000502823"/>
    </source>
</evidence>
<evidence type="ECO:0000259" key="18">
    <source>
        <dbReference type="Pfam" id="PF04695"/>
    </source>
</evidence>
<keyword evidence="6" id="KW-1133">Transmembrane helix</keyword>
<evidence type="ECO:0000256" key="1">
    <source>
        <dbReference type="ARBA" id="ARBA00005443"/>
    </source>
</evidence>
<dbReference type="PANTHER" id="PTHR23058:SF0">
    <property type="entry name" value="PEROXISOMAL MEMBRANE PROTEIN PEX14"/>
    <property type="match status" value="1"/>
</dbReference>
<comment type="subunit">
    <text evidence="15">Interacts with PEX13; forming the PEX13-PEX14 docking complex. Interacts with PEX5 (via WxxxF/Y motifs). Interacts with PEX19. Interacts with tubulin.</text>
</comment>
<gene>
    <name evidence="19" type="ORF">Cfor_07536</name>
</gene>
<dbReference type="FunFam" id="1.10.10.10:FF:000296">
    <property type="entry name" value="Peroxisomal membrane protein PEX14"/>
    <property type="match status" value="1"/>
</dbReference>
<dbReference type="InParanoid" id="A0A6L2PNX6"/>
<keyword evidence="9 16" id="KW-0472">Membrane</keyword>